<dbReference type="EMBL" id="JACOFV010000014">
    <property type="protein sequence ID" value="MBC3863429.1"/>
    <property type="molecule type" value="Genomic_DNA"/>
</dbReference>
<accession>A0A923KQV4</accession>
<comment type="caution">
    <text evidence="1">The sequence shown here is derived from an EMBL/GenBank/DDBJ whole genome shotgun (WGS) entry which is preliminary data.</text>
</comment>
<dbReference type="Proteomes" id="UP000634011">
    <property type="component" value="Unassembled WGS sequence"/>
</dbReference>
<reference evidence="1" key="1">
    <citation type="submission" date="2020-08" db="EMBL/GenBank/DDBJ databases">
        <title>Novel species isolated from subtropical streams in China.</title>
        <authorList>
            <person name="Lu H."/>
        </authorList>
    </citation>
    <scope>NUCLEOTIDE SEQUENCE</scope>
    <source>
        <strain evidence="1">KACC 12607</strain>
    </source>
</reference>
<gene>
    <name evidence="1" type="ORF">H8K32_15090</name>
</gene>
<proteinExistence type="predicted"/>
<dbReference type="AlphaFoldDB" id="A0A923KQV4"/>
<protein>
    <submittedName>
        <fullName evidence="1">Uncharacterized protein</fullName>
    </submittedName>
</protein>
<sequence length="154" mass="17131">MNYTNASPEQLHEMLKYCMDFARTMLERAGEFYPFGATLSQQGEVAAVGGYNGEEHPIPTEIYKLLAGEFESGASSGRFLGVALAANVNVPPNYESPFPDALRVHIEANDYARFIYVPYALSKKGFFRRHREVEYGTPFAVEIAPSFYGRASNG</sequence>
<evidence type="ECO:0000313" key="1">
    <source>
        <dbReference type="EMBL" id="MBC3863429.1"/>
    </source>
</evidence>
<keyword evidence="2" id="KW-1185">Reference proteome</keyword>
<organism evidence="1 2">
    <name type="scientific">Undibacterium jejuense</name>
    <dbReference type="NCBI Taxonomy" id="1344949"/>
    <lineage>
        <taxon>Bacteria</taxon>
        <taxon>Pseudomonadati</taxon>
        <taxon>Pseudomonadota</taxon>
        <taxon>Betaproteobacteria</taxon>
        <taxon>Burkholderiales</taxon>
        <taxon>Oxalobacteraceae</taxon>
        <taxon>Undibacterium</taxon>
    </lineage>
</organism>
<evidence type="ECO:0000313" key="2">
    <source>
        <dbReference type="Proteomes" id="UP000634011"/>
    </source>
</evidence>
<name>A0A923KQV4_9BURK</name>